<feature type="domain" description="PAS" evidence="1">
    <location>
        <begin position="23"/>
        <end position="81"/>
    </location>
</feature>
<dbReference type="Gene3D" id="3.30.70.270">
    <property type="match status" value="1"/>
</dbReference>
<dbReference type="InterPro" id="IPR035919">
    <property type="entry name" value="EAL_sf"/>
</dbReference>
<dbReference type="SUPFAM" id="SSF55073">
    <property type="entry name" value="Nucleotide cyclase"/>
    <property type="match status" value="1"/>
</dbReference>
<dbReference type="CDD" id="cd00130">
    <property type="entry name" value="PAS"/>
    <property type="match status" value="1"/>
</dbReference>
<dbReference type="EMBL" id="ASQA01000042">
    <property type="protein sequence ID" value="ETT81107.1"/>
    <property type="molecule type" value="Genomic_DNA"/>
</dbReference>
<keyword evidence="6" id="KW-1185">Reference proteome</keyword>
<dbReference type="PANTHER" id="PTHR44757:SF2">
    <property type="entry name" value="BIOFILM ARCHITECTURE MAINTENANCE PROTEIN MBAA"/>
    <property type="match status" value="1"/>
</dbReference>
<dbReference type="PROSITE" id="PS50113">
    <property type="entry name" value="PAC"/>
    <property type="match status" value="1"/>
</dbReference>
<name>W4EM68_9BACL</name>
<feature type="domain" description="PAC" evidence="2">
    <location>
        <begin position="96"/>
        <end position="148"/>
    </location>
</feature>
<dbReference type="InterPro" id="IPR035965">
    <property type="entry name" value="PAS-like_dom_sf"/>
</dbReference>
<dbReference type="AlphaFoldDB" id="W4EM68"/>
<dbReference type="PROSITE" id="PS50112">
    <property type="entry name" value="PAS"/>
    <property type="match status" value="1"/>
</dbReference>
<dbReference type="PROSITE" id="PS50887">
    <property type="entry name" value="GGDEF"/>
    <property type="match status" value="1"/>
</dbReference>
<dbReference type="InterPro" id="IPR001633">
    <property type="entry name" value="EAL_dom"/>
</dbReference>
<reference evidence="5 6" key="1">
    <citation type="journal article" date="2014" name="BMC Genomics">
        <title>Genomic comparison of sporeforming bacilli isolated from milk.</title>
        <authorList>
            <person name="Moreno Switt A.I."/>
            <person name="Andrus A.D."/>
            <person name="Ranieri M.L."/>
            <person name="Orsi R.H."/>
            <person name="Ivy R."/>
            <person name="den Bakker H.C."/>
            <person name="Martin N.H."/>
            <person name="Wiedmann M."/>
            <person name="Boor K.J."/>
        </authorList>
    </citation>
    <scope>NUCLEOTIDE SEQUENCE [LARGE SCALE GENOMIC DNA]</scope>
    <source>
        <strain evidence="5 6">FSL R5-213</strain>
    </source>
</reference>
<dbReference type="SMART" id="SM00086">
    <property type="entry name" value="PAC"/>
    <property type="match status" value="1"/>
</dbReference>
<protein>
    <submittedName>
        <fullName evidence="5">Uncharacterized protein</fullName>
    </submittedName>
</protein>
<dbReference type="InterPro" id="IPR000160">
    <property type="entry name" value="GGDEF_dom"/>
</dbReference>
<dbReference type="FunFam" id="3.30.70.270:FF:000001">
    <property type="entry name" value="Diguanylate cyclase domain protein"/>
    <property type="match status" value="1"/>
</dbReference>
<proteinExistence type="predicted"/>
<dbReference type="NCBIfam" id="TIGR00254">
    <property type="entry name" value="GGDEF"/>
    <property type="match status" value="1"/>
</dbReference>
<dbReference type="InterPro" id="IPR052155">
    <property type="entry name" value="Biofilm_reg_signaling"/>
</dbReference>
<evidence type="ECO:0000259" key="1">
    <source>
        <dbReference type="PROSITE" id="PS50112"/>
    </source>
</evidence>
<dbReference type="Proteomes" id="UP000019062">
    <property type="component" value="Unassembled WGS sequence"/>
</dbReference>
<dbReference type="PATRIC" id="fig|1227360.4.peg.4152"/>
<dbReference type="Gene3D" id="3.30.450.20">
    <property type="entry name" value="PAS domain"/>
    <property type="match status" value="1"/>
</dbReference>
<dbReference type="InterPro" id="IPR029787">
    <property type="entry name" value="Nucleotide_cyclase"/>
</dbReference>
<dbReference type="SMART" id="SM00091">
    <property type="entry name" value="PAS"/>
    <property type="match status" value="1"/>
</dbReference>
<dbReference type="Pfam" id="PF00989">
    <property type="entry name" value="PAS"/>
    <property type="match status" value="1"/>
</dbReference>
<dbReference type="CDD" id="cd01949">
    <property type="entry name" value="GGDEF"/>
    <property type="match status" value="1"/>
</dbReference>
<dbReference type="NCBIfam" id="TIGR00229">
    <property type="entry name" value="sensory_box"/>
    <property type="match status" value="1"/>
</dbReference>
<dbReference type="SUPFAM" id="SSF141868">
    <property type="entry name" value="EAL domain-like"/>
    <property type="match status" value="1"/>
</dbReference>
<dbReference type="InterPro" id="IPR043128">
    <property type="entry name" value="Rev_trsase/Diguanyl_cyclase"/>
</dbReference>
<accession>W4EM68</accession>
<dbReference type="InterPro" id="IPR000014">
    <property type="entry name" value="PAS"/>
</dbReference>
<dbReference type="InterPro" id="IPR001610">
    <property type="entry name" value="PAC"/>
</dbReference>
<evidence type="ECO:0000313" key="5">
    <source>
        <dbReference type="EMBL" id="ETT81107.1"/>
    </source>
</evidence>
<dbReference type="Gene3D" id="3.20.20.450">
    <property type="entry name" value="EAL domain"/>
    <property type="match status" value="1"/>
</dbReference>
<feature type="domain" description="EAL" evidence="3">
    <location>
        <begin position="322"/>
        <end position="576"/>
    </location>
</feature>
<dbReference type="InterPro" id="IPR000700">
    <property type="entry name" value="PAS-assoc_C"/>
</dbReference>
<dbReference type="InterPro" id="IPR013767">
    <property type="entry name" value="PAS_fold"/>
</dbReference>
<gene>
    <name evidence="5" type="ORF">C176_20414</name>
</gene>
<dbReference type="eggNOG" id="COG5001">
    <property type="taxonomic scope" value="Bacteria"/>
</dbReference>
<dbReference type="SMART" id="SM00267">
    <property type="entry name" value="GGDEF"/>
    <property type="match status" value="1"/>
</dbReference>
<dbReference type="PROSITE" id="PS50883">
    <property type="entry name" value="EAL"/>
    <property type="match status" value="1"/>
</dbReference>
<dbReference type="SUPFAM" id="SSF55785">
    <property type="entry name" value="PYP-like sensor domain (PAS domain)"/>
    <property type="match status" value="1"/>
</dbReference>
<dbReference type="SMART" id="SM00052">
    <property type="entry name" value="EAL"/>
    <property type="match status" value="1"/>
</dbReference>
<evidence type="ECO:0000259" key="4">
    <source>
        <dbReference type="PROSITE" id="PS50887"/>
    </source>
</evidence>
<dbReference type="PANTHER" id="PTHR44757">
    <property type="entry name" value="DIGUANYLATE CYCLASE DGCP"/>
    <property type="match status" value="1"/>
</dbReference>
<sequence>MVKNMEKISIKKIINQNTISSYSDELIQKVFETISEGIMITDPKKKIINVNPAFEFVTGYKKEEVVGHSPAILQSGIHDSDFYKSMWNELYSKGEWQGEICNRRKTGDVYPEWLSIMEVRNEQGEVTNYCGVFSDLTEQKDVEDELEKRAMTDSLTGVSNRFAYTERMKVLLESSSTRLYQHAVLFLDLDRFKQINDTLGHAVGDNLLVEVVQRIQSLLKNKDILARYGGDEFVITLTNIHHPREAVHLAEMIIQLLEQPFKVEDQNLYVSTSIGISIYPHDGDDTEVLLTKADKAMYFAKQNGRGQFSFYFDELQTDSKRVLLLDNELRKAIENDSFELHYQPKVSVTTGAIVGVEALVRWQNEKLGFVSPGEFIPYAEETGLIIPISECIINRACQDYLKLKSKNIKNMPIALNISSIHFHQSNFIESIMQILERNNCPAHYFEIELTERTVMNSEKETIRKLVLLKQLGFKLSIDDFGTGYSSLSYLVQFPLNYLKIDRSFIQHICSLDDKQAVVDAIIQMAHRLHMKVIAEGVEQREQVQLLRKMGCDMIQGYYYSKPLPLDEFIEFLEFWELEQLEGK</sequence>
<dbReference type="GO" id="GO:0006355">
    <property type="term" value="P:regulation of DNA-templated transcription"/>
    <property type="evidence" value="ECO:0007669"/>
    <property type="project" value="InterPro"/>
</dbReference>
<dbReference type="FunFam" id="3.20.20.450:FF:000001">
    <property type="entry name" value="Cyclic di-GMP phosphodiesterase yahA"/>
    <property type="match status" value="1"/>
</dbReference>
<dbReference type="Pfam" id="PF00563">
    <property type="entry name" value="EAL"/>
    <property type="match status" value="1"/>
</dbReference>
<organism evidence="5 6">
    <name type="scientific">Viridibacillus arenosi FSL R5-213</name>
    <dbReference type="NCBI Taxonomy" id="1227360"/>
    <lineage>
        <taxon>Bacteria</taxon>
        <taxon>Bacillati</taxon>
        <taxon>Bacillota</taxon>
        <taxon>Bacilli</taxon>
        <taxon>Bacillales</taxon>
        <taxon>Caryophanaceae</taxon>
        <taxon>Viridibacillus</taxon>
    </lineage>
</organism>
<evidence type="ECO:0000313" key="6">
    <source>
        <dbReference type="Proteomes" id="UP000019062"/>
    </source>
</evidence>
<comment type="caution">
    <text evidence="5">The sequence shown here is derived from an EMBL/GenBank/DDBJ whole genome shotgun (WGS) entry which is preliminary data.</text>
</comment>
<evidence type="ECO:0000259" key="2">
    <source>
        <dbReference type="PROSITE" id="PS50113"/>
    </source>
</evidence>
<evidence type="ECO:0000259" key="3">
    <source>
        <dbReference type="PROSITE" id="PS50883"/>
    </source>
</evidence>
<dbReference type="Pfam" id="PF00990">
    <property type="entry name" value="GGDEF"/>
    <property type="match status" value="1"/>
</dbReference>
<feature type="domain" description="GGDEF" evidence="4">
    <location>
        <begin position="180"/>
        <end position="313"/>
    </location>
</feature>
<dbReference type="CDD" id="cd01948">
    <property type="entry name" value="EAL"/>
    <property type="match status" value="1"/>
</dbReference>